<sequence length="86" mass="9532">MGRHATFLHIKRAALSRLHSWHGKKGCLVDTSLSMCSFLLLFLGEQDFPSTVESFQVPLPLEMAPGQAERSRVQPDLFSACLGAIF</sequence>
<name>A0A8C5SL29_LATLA</name>
<evidence type="ECO:0000313" key="2">
    <source>
        <dbReference type="Proteomes" id="UP000694406"/>
    </source>
</evidence>
<dbReference type="Ensembl" id="ENSLLTT00000018061.1">
    <property type="protein sequence ID" value="ENSLLTP00000017413.1"/>
    <property type="gene ID" value="ENSLLTG00000013223.1"/>
</dbReference>
<keyword evidence="2" id="KW-1185">Reference proteome</keyword>
<reference evidence="1" key="1">
    <citation type="submission" date="2025-08" db="UniProtKB">
        <authorList>
            <consortium name="Ensembl"/>
        </authorList>
    </citation>
    <scope>IDENTIFICATION</scope>
</reference>
<proteinExistence type="predicted"/>
<dbReference type="Proteomes" id="UP000694406">
    <property type="component" value="Unplaced"/>
</dbReference>
<dbReference type="AlphaFoldDB" id="A0A8C5SL29"/>
<accession>A0A8C5SL29</accession>
<protein>
    <submittedName>
        <fullName evidence="1">Uncharacterized protein</fullName>
    </submittedName>
</protein>
<evidence type="ECO:0000313" key="1">
    <source>
        <dbReference type="Ensembl" id="ENSLLTP00000017413.1"/>
    </source>
</evidence>
<organism evidence="1 2">
    <name type="scientific">Laticauda laticaudata</name>
    <name type="common">Blue-ringed sea krait</name>
    <name type="synonym">Blue-lipped sea krait</name>
    <dbReference type="NCBI Taxonomy" id="8630"/>
    <lineage>
        <taxon>Eukaryota</taxon>
        <taxon>Metazoa</taxon>
        <taxon>Chordata</taxon>
        <taxon>Craniata</taxon>
        <taxon>Vertebrata</taxon>
        <taxon>Euteleostomi</taxon>
        <taxon>Lepidosauria</taxon>
        <taxon>Squamata</taxon>
        <taxon>Bifurcata</taxon>
        <taxon>Unidentata</taxon>
        <taxon>Episquamata</taxon>
        <taxon>Toxicofera</taxon>
        <taxon>Serpentes</taxon>
        <taxon>Colubroidea</taxon>
        <taxon>Elapidae</taxon>
        <taxon>Laticaudinae</taxon>
        <taxon>Laticauda</taxon>
    </lineage>
</organism>
<reference evidence="1" key="2">
    <citation type="submission" date="2025-09" db="UniProtKB">
        <authorList>
            <consortium name="Ensembl"/>
        </authorList>
    </citation>
    <scope>IDENTIFICATION</scope>
</reference>